<comment type="catalytic activity">
    <reaction evidence="6">
        <text>succinyl-CoA + acetyl-CoA = 3-oxoadipyl-CoA + CoA</text>
        <dbReference type="Rhea" id="RHEA:19481"/>
        <dbReference type="ChEBI" id="CHEBI:57287"/>
        <dbReference type="ChEBI" id="CHEBI:57288"/>
        <dbReference type="ChEBI" id="CHEBI:57292"/>
        <dbReference type="ChEBI" id="CHEBI:57348"/>
        <dbReference type="EC" id="2.3.1.174"/>
    </reaction>
</comment>
<dbReference type="InterPro" id="IPR020613">
    <property type="entry name" value="Thiolase_CS"/>
</dbReference>
<dbReference type="PIRSF" id="PIRSF000429">
    <property type="entry name" value="Ac-CoA_Ac_transf"/>
    <property type="match status" value="1"/>
</dbReference>
<dbReference type="EC" id="2.3.1.174" evidence="3"/>
<comment type="caution">
    <text evidence="10">The sequence shown here is derived from an EMBL/GenBank/DDBJ whole genome shotgun (WGS) entry which is preliminary data.</text>
</comment>
<dbReference type="Pfam" id="PF00108">
    <property type="entry name" value="Thiolase_N"/>
    <property type="match status" value="1"/>
</dbReference>
<dbReference type="Gene3D" id="3.40.47.10">
    <property type="match status" value="1"/>
</dbReference>
<sequence length="400" mass="41602">MEQAYICDAIRTPFGRYGGTLSGMRADDLGALPLKALMARNPSVDWGAIDDVIYGCANQAGEDNRNVARMSSLLAGLPQDVPGTTVNRLCGSSLDAIGIAARAIKSGETGLLIAGGVESMSRAPFVMGKADTAFSRNMKIEDTTIGWRLVNPLMKAQYGVDSMPETAENVATDFNISRADQDAFALRSQQRYAAAHECGRFTDELITVSIAQKKGEPLLFAKDEHPRATTPDALAKLKGVVRADGSVTAGNASGVNDGACALLLANAATAARYGLTPRARIVAMATAGVAPRIMGFGPAPAVRKVLAVAGLTLDQIDLIELNEAFAAQALAVTRDLGLADDDARVNPNGGAIAIGHPLGASGARLVTTAAYQLARSGGRYALCTMCIGVGQGIALIIERV</sequence>
<evidence type="ECO:0000256" key="5">
    <source>
        <dbReference type="ARBA" id="ARBA00023315"/>
    </source>
</evidence>
<dbReference type="NCBIfam" id="NF006551">
    <property type="entry name" value="PRK09050.1"/>
    <property type="match status" value="1"/>
</dbReference>
<keyword evidence="5 7" id="KW-0012">Acyltransferase</keyword>
<name>A0ABQ2YBQ3_9NEIS</name>
<dbReference type="PROSITE" id="PS00737">
    <property type="entry name" value="THIOLASE_2"/>
    <property type="match status" value="1"/>
</dbReference>
<evidence type="ECO:0000259" key="8">
    <source>
        <dbReference type="Pfam" id="PF00108"/>
    </source>
</evidence>
<evidence type="ECO:0000259" key="9">
    <source>
        <dbReference type="Pfam" id="PF02803"/>
    </source>
</evidence>
<comment type="pathway">
    <text evidence="1">Aromatic compound metabolism.</text>
</comment>
<dbReference type="InterPro" id="IPR020615">
    <property type="entry name" value="Thiolase_acyl_enz_int_AS"/>
</dbReference>
<feature type="domain" description="Thiolase C-terminal" evidence="9">
    <location>
        <begin position="276"/>
        <end position="399"/>
    </location>
</feature>
<dbReference type="SUPFAM" id="SSF53901">
    <property type="entry name" value="Thiolase-like"/>
    <property type="match status" value="2"/>
</dbReference>
<dbReference type="NCBIfam" id="TIGR02430">
    <property type="entry name" value="pcaF"/>
    <property type="match status" value="1"/>
</dbReference>
<keyword evidence="4 7" id="KW-0808">Transferase</keyword>
<proteinExistence type="inferred from homology"/>
<gene>
    <name evidence="10" type="ORF">GCM10011290_00500</name>
</gene>
<evidence type="ECO:0000256" key="6">
    <source>
        <dbReference type="ARBA" id="ARBA00048527"/>
    </source>
</evidence>
<feature type="domain" description="Thiolase N-terminal" evidence="8">
    <location>
        <begin position="5"/>
        <end position="267"/>
    </location>
</feature>
<dbReference type="InterPro" id="IPR020616">
    <property type="entry name" value="Thiolase_N"/>
</dbReference>
<reference evidence="11" key="1">
    <citation type="journal article" date="2019" name="Int. J. Syst. Evol. Microbiol.">
        <title>The Global Catalogue of Microorganisms (GCM) 10K type strain sequencing project: providing services to taxonomists for standard genome sequencing and annotation.</title>
        <authorList>
            <consortium name="The Broad Institute Genomics Platform"/>
            <consortium name="The Broad Institute Genome Sequencing Center for Infectious Disease"/>
            <person name="Wu L."/>
            <person name="Ma J."/>
        </authorList>
    </citation>
    <scope>NUCLEOTIDE SEQUENCE [LARGE SCALE GENOMIC DNA]</scope>
    <source>
        <strain evidence="11">KCTC 32041</strain>
    </source>
</reference>
<dbReference type="PANTHER" id="PTHR18919:SF12">
    <property type="entry name" value="ACYLTRANSFERASE RV0859-RELATED"/>
    <property type="match status" value="1"/>
</dbReference>
<dbReference type="PROSITE" id="PS00099">
    <property type="entry name" value="THIOLASE_3"/>
    <property type="match status" value="1"/>
</dbReference>
<protein>
    <recommendedName>
        <fullName evidence="3">3-oxoadipyl-CoA thiolase</fullName>
        <ecNumber evidence="3">2.3.1.174</ecNumber>
    </recommendedName>
</protein>
<dbReference type="RefSeq" id="WP_189372063.1">
    <property type="nucleotide sequence ID" value="NZ_BMYW01000001.1"/>
</dbReference>
<dbReference type="Pfam" id="PF02803">
    <property type="entry name" value="Thiolase_C"/>
    <property type="match status" value="1"/>
</dbReference>
<dbReference type="Proteomes" id="UP000600877">
    <property type="component" value="Unassembled WGS sequence"/>
</dbReference>
<dbReference type="InterPro" id="IPR020617">
    <property type="entry name" value="Thiolase_C"/>
</dbReference>
<dbReference type="PROSITE" id="PS00098">
    <property type="entry name" value="THIOLASE_1"/>
    <property type="match status" value="1"/>
</dbReference>
<evidence type="ECO:0000256" key="4">
    <source>
        <dbReference type="ARBA" id="ARBA00022679"/>
    </source>
</evidence>
<comment type="similarity">
    <text evidence="2 7">Belongs to the thiolase-like superfamily. Thiolase family.</text>
</comment>
<dbReference type="EMBL" id="BMYW01000001">
    <property type="protein sequence ID" value="GGX77111.1"/>
    <property type="molecule type" value="Genomic_DNA"/>
</dbReference>
<evidence type="ECO:0000256" key="2">
    <source>
        <dbReference type="ARBA" id="ARBA00010982"/>
    </source>
</evidence>
<dbReference type="InterPro" id="IPR002155">
    <property type="entry name" value="Thiolase"/>
</dbReference>
<evidence type="ECO:0000256" key="7">
    <source>
        <dbReference type="RuleBase" id="RU003557"/>
    </source>
</evidence>
<evidence type="ECO:0000313" key="11">
    <source>
        <dbReference type="Proteomes" id="UP000600877"/>
    </source>
</evidence>
<keyword evidence="11" id="KW-1185">Reference proteome</keyword>
<evidence type="ECO:0000256" key="3">
    <source>
        <dbReference type="ARBA" id="ARBA00012233"/>
    </source>
</evidence>
<dbReference type="CDD" id="cd00751">
    <property type="entry name" value="thiolase"/>
    <property type="match status" value="1"/>
</dbReference>
<dbReference type="InterPro" id="IPR012793">
    <property type="entry name" value="PcaF"/>
</dbReference>
<organism evidence="10 11">
    <name type="scientific">Vogesella alkaliphila</name>
    <dbReference type="NCBI Taxonomy" id="1193621"/>
    <lineage>
        <taxon>Bacteria</taxon>
        <taxon>Pseudomonadati</taxon>
        <taxon>Pseudomonadota</taxon>
        <taxon>Betaproteobacteria</taxon>
        <taxon>Neisseriales</taxon>
        <taxon>Chromobacteriaceae</taxon>
        <taxon>Vogesella</taxon>
    </lineage>
</organism>
<dbReference type="PANTHER" id="PTHR18919">
    <property type="entry name" value="ACETYL-COA C-ACYLTRANSFERASE"/>
    <property type="match status" value="1"/>
</dbReference>
<evidence type="ECO:0000313" key="10">
    <source>
        <dbReference type="EMBL" id="GGX77111.1"/>
    </source>
</evidence>
<dbReference type="InterPro" id="IPR020610">
    <property type="entry name" value="Thiolase_AS"/>
</dbReference>
<dbReference type="NCBIfam" id="TIGR01930">
    <property type="entry name" value="AcCoA-C-Actrans"/>
    <property type="match status" value="1"/>
</dbReference>
<evidence type="ECO:0000256" key="1">
    <source>
        <dbReference type="ARBA" id="ARBA00005211"/>
    </source>
</evidence>
<accession>A0ABQ2YBQ3</accession>
<dbReference type="InterPro" id="IPR016039">
    <property type="entry name" value="Thiolase-like"/>
</dbReference>